<dbReference type="InterPro" id="IPR057684">
    <property type="entry name" value="DUF7924"/>
</dbReference>
<feature type="compositionally biased region" description="Basic residues" evidence="1">
    <location>
        <begin position="482"/>
        <end position="494"/>
    </location>
</feature>
<feature type="compositionally biased region" description="Polar residues" evidence="1">
    <location>
        <begin position="8"/>
        <end position="17"/>
    </location>
</feature>
<feature type="domain" description="DUF7924" evidence="2">
    <location>
        <begin position="184"/>
        <end position="409"/>
    </location>
</feature>
<feature type="compositionally biased region" description="Polar residues" evidence="1">
    <location>
        <begin position="457"/>
        <end position="475"/>
    </location>
</feature>
<evidence type="ECO:0000259" key="2">
    <source>
        <dbReference type="Pfam" id="PF25545"/>
    </source>
</evidence>
<dbReference type="Proteomes" id="UP001310890">
    <property type="component" value="Unassembled WGS sequence"/>
</dbReference>
<feature type="region of interest" description="Disordered" evidence="1">
    <location>
        <begin position="426"/>
        <end position="494"/>
    </location>
</feature>
<feature type="compositionally biased region" description="Basic and acidic residues" evidence="1">
    <location>
        <begin position="38"/>
        <end position="54"/>
    </location>
</feature>
<feature type="region of interest" description="Disordered" evidence="1">
    <location>
        <begin position="1"/>
        <end position="65"/>
    </location>
</feature>
<name>A0AAN7YHM6_9PEZI</name>
<evidence type="ECO:0000313" key="3">
    <source>
        <dbReference type="EMBL" id="KAK5108870.1"/>
    </source>
</evidence>
<feature type="compositionally biased region" description="Polar residues" evidence="1">
    <location>
        <begin position="99"/>
        <end position="119"/>
    </location>
</feature>
<dbReference type="AlphaFoldDB" id="A0AAN7YHM6"/>
<proteinExistence type="predicted"/>
<sequence>MLPVQANVEKNNLSAPASPQRKGKQSQGTTGLQDDPSVNDRCKRARSAIEETSEHPVSSAASIDGKNPIEHWIGHKRWPAEFFQQDSNMSFLLARKRSSTPFSEKQPGVSSLTPSSITPSDEKPREVRSAPYARSNYATVLATKHVFMHESEQGVTDACKNLCNILLETPQTVPLESLFRDDVFETTCFKMRDRNEAMVVRDITPLIVPSAQTLATYGARHLQKLTESVNEGWNSAIPFYGPRPQPNYSVGFGRSAFTDDQLETLKPFVGDIADSCTSYFMGTWRMYFPFLACEVKCSASALEVADRQNAHSATIAVRAVVELFRYVKRDKELDRDILTFSISHDNDMVKIYGHYAVIHGVKTLYYRHLIHSFSFVALDGKEKWTAYRFTKNIYDIWMPKHLQRICSAIDQVSLVVNSNTPQRSEVQLSEASGLSQNLEPHGQAQSSAGSQSAQAQVNSRSEATDHQYVTPNTSIEDGGASKRPRTNRSRSKRP</sequence>
<protein>
    <recommendedName>
        <fullName evidence="2">DUF7924 domain-containing protein</fullName>
    </recommendedName>
</protein>
<accession>A0AAN7YHM6</accession>
<dbReference type="PANTHER" id="PTHR42470">
    <property type="entry name" value="VAST DOMAIN-CONTAINING PROTEIN"/>
    <property type="match status" value="1"/>
</dbReference>
<reference evidence="3" key="1">
    <citation type="submission" date="2023-08" db="EMBL/GenBank/DDBJ databases">
        <title>Black Yeasts Isolated from many extreme environments.</title>
        <authorList>
            <person name="Coleine C."/>
            <person name="Stajich J.E."/>
            <person name="Selbmann L."/>
        </authorList>
    </citation>
    <scope>NUCLEOTIDE SEQUENCE</scope>
    <source>
        <strain evidence="3">CCFEE 5401</strain>
    </source>
</reference>
<evidence type="ECO:0000313" key="4">
    <source>
        <dbReference type="Proteomes" id="UP001310890"/>
    </source>
</evidence>
<feature type="region of interest" description="Disordered" evidence="1">
    <location>
        <begin position="99"/>
        <end position="130"/>
    </location>
</feature>
<dbReference type="PANTHER" id="PTHR42470:SF2">
    <property type="match status" value="1"/>
</dbReference>
<gene>
    <name evidence="3" type="ORF">LTR62_007760</name>
</gene>
<evidence type="ECO:0000256" key="1">
    <source>
        <dbReference type="SAM" id="MobiDB-lite"/>
    </source>
</evidence>
<comment type="caution">
    <text evidence="3">The sequence shown here is derived from an EMBL/GenBank/DDBJ whole genome shotgun (WGS) entry which is preliminary data.</text>
</comment>
<dbReference type="EMBL" id="JAVRRL010000076">
    <property type="protein sequence ID" value="KAK5108870.1"/>
    <property type="molecule type" value="Genomic_DNA"/>
</dbReference>
<dbReference type="Pfam" id="PF25545">
    <property type="entry name" value="DUF7924"/>
    <property type="match status" value="1"/>
</dbReference>
<feature type="compositionally biased region" description="Low complexity" evidence="1">
    <location>
        <begin position="442"/>
        <end position="456"/>
    </location>
</feature>
<feature type="compositionally biased region" description="Polar residues" evidence="1">
    <location>
        <begin position="426"/>
        <end position="438"/>
    </location>
</feature>
<organism evidence="3 4">
    <name type="scientific">Meristemomyces frigidus</name>
    <dbReference type="NCBI Taxonomy" id="1508187"/>
    <lineage>
        <taxon>Eukaryota</taxon>
        <taxon>Fungi</taxon>
        <taxon>Dikarya</taxon>
        <taxon>Ascomycota</taxon>
        <taxon>Pezizomycotina</taxon>
        <taxon>Dothideomycetes</taxon>
        <taxon>Dothideomycetidae</taxon>
        <taxon>Mycosphaerellales</taxon>
        <taxon>Teratosphaeriaceae</taxon>
        <taxon>Meristemomyces</taxon>
    </lineage>
</organism>